<dbReference type="EMBL" id="CP058909">
    <property type="protein sequence ID" value="QLH84351.1"/>
    <property type="molecule type" value="Genomic_DNA"/>
</dbReference>
<dbReference type="RefSeq" id="WP_179919441.1">
    <property type="nucleotide sequence ID" value="NZ_CP058909.1"/>
</dbReference>
<feature type="region of interest" description="Disordered" evidence="1">
    <location>
        <begin position="220"/>
        <end position="253"/>
    </location>
</feature>
<sequence>MIRWGQGITTAVVSAVVVSAVFAGVTVAGATVAAGASGPDDGGNESPLAEAGLDQTVSANTTVYLDATGSRDPDGEIGQYRWRLELPDGSYTTPSCETCGRTKFVPRETGTYNATVTVTDEDGATSADTLRVHVEPSSGPSVTLSGPDSVVAGSIGEYSASVSAGANDLAGVVWRADGRRLNRTTLTGESASVDHLHAFRSGGTVTLSATAVDRLGRERTATKNVTVTDPSLSDDSGSGSGYSTGGSDDDRNRCSRYGADDTYCNNDRMTLDSNGIVISDADNDGSARWAGVTIDEEFAQNHEGVSYDSTDGVVEFDGQEAYKEALEVDSVNVNPDARVNSNQEKDDQEDRSDGNEFGYGDSSSGDDTGSSNEDESTKDKTDNSNSNTGSGNSGQIPERVMDIIQNERGGSSSANQNETNTGDTNTRTGRVPPGRNNGGF</sequence>
<feature type="domain" description="PKD/Chitinase" evidence="2">
    <location>
        <begin position="46"/>
        <end position="137"/>
    </location>
</feature>
<feature type="compositionally biased region" description="Low complexity" evidence="1">
    <location>
        <begin position="419"/>
        <end position="430"/>
    </location>
</feature>
<organism evidence="3 4">
    <name type="scientific">Halosimplex pelagicum</name>
    <dbReference type="NCBI Taxonomy" id="869886"/>
    <lineage>
        <taxon>Archaea</taxon>
        <taxon>Methanobacteriati</taxon>
        <taxon>Methanobacteriota</taxon>
        <taxon>Stenosarchaea group</taxon>
        <taxon>Halobacteria</taxon>
        <taxon>Halobacteriales</taxon>
        <taxon>Haloarculaceae</taxon>
        <taxon>Halosimplex</taxon>
    </lineage>
</organism>
<dbReference type="CDD" id="cd00146">
    <property type="entry name" value="PKD"/>
    <property type="match status" value="1"/>
</dbReference>
<dbReference type="GeneID" id="56085547"/>
<feature type="compositionally biased region" description="Low complexity" evidence="1">
    <location>
        <begin position="358"/>
        <end position="371"/>
    </location>
</feature>
<dbReference type="Gene3D" id="2.60.40.10">
    <property type="entry name" value="Immunoglobulins"/>
    <property type="match status" value="1"/>
</dbReference>
<proteinExistence type="predicted"/>
<name>A0A7D5T6R2_9EURY</name>
<accession>A0A7D5T6R2</accession>
<dbReference type="OrthoDB" id="248699at2157"/>
<dbReference type="InterPro" id="IPR035986">
    <property type="entry name" value="PKD_dom_sf"/>
</dbReference>
<feature type="domain" description="PKD/Chitinase" evidence="2">
    <location>
        <begin position="146"/>
        <end position="230"/>
    </location>
</feature>
<feature type="region of interest" description="Disordered" evidence="1">
    <location>
        <begin position="326"/>
        <end position="440"/>
    </location>
</feature>
<evidence type="ECO:0000259" key="2">
    <source>
        <dbReference type="SMART" id="SM00089"/>
    </source>
</evidence>
<dbReference type="SUPFAM" id="SSF49299">
    <property type="entry name" value="PKD domain"/>
    <property type="match status" value="1"/>
</dbReference>
<keyword evidence="4" id="KW-1185">Reference proteome</keyword>
<feature type="compositionally biased region" description="Low complexity" evidence="1">
    <location>
        <begin position="383"/>
        <end position="394"/>
    </location>
</feature>
<dbReference type="InterPro" id="IPR013783">
    <property type="entry name" value="Ig-like_fold"/>
</dbReference>
<reference evidence="3 4" key="1">
    <citation type="submission" date="2020-07" db="EMBL/GenBank/DDBJ databases">
        <title>Halosimplex litoreum sp. nov. and Halosimplex rubrum sp. nov., isolated from different salt environments.</title>
        <authorList>
            <person name="Cui H."/>
        </authorList>
    </citation>
    <scope>NUCLEOTIDE SEQUENCE [LARGE SCALE GENOMIC DNA]</scope>
    <source>
        <strain evidence="3 4">R2</strain>
    </source>
</reference>
<evidence type="ECO:0000313" key="3">
    <source>
        <dbReference type="EMBL" id="QLH84351.1"/>
    </source>
</evidence>
<dbReference type="InterPro" id="IPR000601">
    <property type="entry name" value="PKD_dom"/>
</dbReference>
<feature type="compositionally biased region" description="Polar residues" evidence="1">
    <location>
        <begin position="408"/>
        <end position="418"/>
    </location>
</feature>
<dbReference type="AlphaFoldDB" id="A0A7D5T6R2"/>
<gene>
    <name evidence="3" type="ORF">HZS54_23120</name>
</gene>
<protein>
    <submittedName>
        <fullName evidence="3">PKD domain-containing protein</fullName>
    </submittedName>
</protein>
<dbReference type="Proteomes" id="UP000509346">
    <property type="component" value="Chromosome"/>
</dbReference>
<dbReference type="InterPro" id="IPR022409">
    <property type="entry name" value="PKD/Chitinase_dom"/>
</dbReference>
<dbReference type="SMART" id="SM00089">
    <property type="entry name" value="PKD"/>
    <property type="match status" value="2"/>
</dbReference>
<dbReference type="KEGG" id="hpel:HZS54_23120"/>
<evidence type="ECO:0000256" key="1">
    <source>
        <dbReference type="SAM" id="MobiDB-lite"/>
    </source>
</evidence>
<dbReference type="Pfam" id="PF18911">
    <property type="entry name" value="PKD_4"/>
    <property type="match status" value="1"/>
</dbReference>
<evidence type="ECO:0000313" key="4">
    <source>
        <dbReference type="Proteomes" id="UP000509346"/>
    </source>
</evidence>